<gene>
    <name evidence="2" type="ORF">SISNIDRAFT_488282</name>
</gene>
<sequence length="167" mass="18376">MTTTSEHERVLPSYSSYPTTHQRLYLVPSGSSSDSASTTRYVFTPRPAPGTETTPTTPKRSHRKPRLSTYAIEHHRTAPSSIEPPTPLIPFPSFALFSTPREPIPPLRTYHAGFMPEPTAGSRTSSNRRHRTKGKSTESNALDTGPPLALAQIEGAFAQTFAEPQNF</sequence>
<dbReference type="EMBL" id="KV419421">
    <property type="protein sequence ID" value="KZS90394.1"/>
    <property type="molecule type" value="Genomic_DNA"/>
</dbReference>
<name>A0A164RAK4_9AGAM</name>
<protein>
    <submittedName>
        <fullName evidence="2">Uncharacterized protein</fullName>
    </submittedName>
</protein>
<evidence type="ECO:0000256" key="1">
    <source>
        <dbReference type="SAM" id="MobiDB-lite"/>
    </source>
</evidence>
<accession>A0A164RAK4</accession>
<evidence type="ECO:0000313" key="3">
    <source>
        <dbReference type="Proteomes" id="UP000076722"/>
    </source>
</evidence>
<dbReference type="AlphaFoldDB" id="A0A164RAK4"/>
<feature type="region of interest" description="Disordered" evidence="1">
    <location>
        <begin position="25"/>
        <end position="68"/>
    </location>
</feature>
<feature type="compositionally biased region" description="Low complexity" evidence="1">
    <location>
        <begin position="49"/>
        <end position="58"/>
    </location>
</feature>
<dbReference type="Proteomes" id="UP000076722">
    <property type="component" value="Unassembled WGS sequence"/>
</dbReference>
<evidence type="ECO:0000313" key="2">
    <source>
        <dbReference type="EMBL" id="KZS90394.1"/>
    </source>
</evidence>
<feature type="region of interest" description="Disordered" evidence="1">
    <location>
        <begin position="109"/>
        <end position="146"/>
    </location>
</feature>
<proteinExistence type="predicted"/>
<keyword evidence="3" id="KW-1185">Reference proteome</keyword>
<organism evidence="2 3">
    <name type="scientific">Sistotremastrum niveocremeum HHB9708</name>
    <dbReference type="NCBI Taxonomy" id="1314777"/>
    <lineage>
        <taxon>Eukaryota</taxon>
        <taxon>Fungi</taxon>
        <taxon>Dikarya</taxon>
        <taxon>Basidiomycota</taxon>
        <taxon>Agaricomycotina</taxon>
        <taxon>Agaricomycetes</taxon>
        <taxon>Sistotremastrales</taxon>
        <taxon>Sistotremastraceae</taxon>
        <taxon>Sertulicium</taxon>
        <taxon>Sertulicium niveocremeum</taxon>
    </lineage>
</organism>
<reference evidence="2 3" key="1">
    <citation type="journal article" date="2016" name="Mol. Biol. Evol.">
        <title>Comparative Genomics of Early-Diverging Mushroom-Forming Fungi Provides Insights into the Origins of Lignocellulose Decay Capabilities.</title>
        <authorList>
            <person name="Nagy L.G."/>
            <person name="Riley R."/>
            <person name="Tritt A."/>
            <person name="Adam C."/>
            <person name="Daum C."/>
            <person name="Floudas D."/>
            <person name="Sun H."/>
            <person name="Yadav J.S."/>
            <person name="Pangilinan J."/>
            <person name="Larsson K.H."/>
            <person name="Matsuura K."/>
            <person name="Barry K."/>
            <person name="Labutti K."/>
            <person name="Kuo R."/>
            <person name="Ohm R.A."/>
            <person name="Bhattacharya S.S."/>
            <person name="Shirouzu T."/>
            <person name="Yoshinaga Y."/>
            <person name="Martin F.M."/>
            <person name="Grigoriev I.V."/>
            <person name="Hibbett D.S."/>
        </authorList>
    </citation>
    <scope>NUCLEOTIDE SEQUENCE [LARGE SCALE GENOMIC DNA]</scope>
    <source>
        <strain evidence="2 3">HHB9708</strain>
    </source>
</reference>